<evidence type="ECO:0000313" key="5">
    <source>
        <dbReference type="EnsemblProtists" id="HpaP801510"/>
    </source>
</evidence>
<sequence length="138" mass="15446">MFNVTKSSFLAGQQPKRSSKGRSIASIGNTLINVLIKKEASLVLQANVKHWPLKLTSVASNRLQITVQFKRESNTFQPGEISSMVLIKMREIAEAYIGKQVKNAVMTVPAYFNDLQRTLSSLAQAYIEGNSKYTNIYF</sequence>
<dbReference type="STRING" id="559515.M4B5G0"/>
<feature type="compositionally biased region" description="Polar residues" evidence="4">
    <location>
        <begin position="1"/>
        <end position="11"/>
    </location>
</feature>
<dbReference type="Pfam" id="PF00012">
    <property type="entry name" value="HSP70"/>
    <property type="match status" value="1"/>
</dbReference>
<keyword evidence="6" id="KW-1185">Reference proteome</keyword>
<dbReference type="InParanoid" id="M4B5G0"/>
<dbReference type="EnsemblProtists" id="HpaT801510">
    <property type="protein sequence ID" value="HpaP801510"/>
    <property type="gene ID" value="HpaG801510"/>
</dbReference>
<dbReference type="AlphaFoldDB" id="M4B5G0"/>
<dbReference type="InterPro" id="IPR013126">
    <property type="entry name" value="Hsp_70_fam"/>
</dbReference>
<evidence type="ECO:0000256" key="4">
    <source>
        <dbReference type="SAM" id="MobiDB-lite"/>
    </source>
</evidence>
<dbReference type="EMBL" id="JH598388">
    <property type="status" value="NOT_ANNOTATED_CDS"/>
    <property type="molecule type" value="Genomic_DNA"/>
</dbReference>
<feature type="region of interest" description="Disordered" evidence="4">
    <location>
        <begin position="1"/>
        <end position="21"/>
    </location>
</feature>
<dbReference type="SUPFAM" id="SSF53067">
    <property type="entry name" value="Actin-like ATPase domain"/>
    <property type="match status" value="1"/>
</dbReference>
<dbReference type="FunFam" id="3.30.420.40:FF:000028">
    <property type="entry name" value="heat shock 70 kDa protein-like"/>
    <property type="match status" value="1"/>
</dbReference>
<dbReference type="PANTHER" id="PTHR19375">
    <property type="entry name" value="HEAT SHOCK PROTEIN 70KDA"/>
    <property type="match status" value="1"/>
</dbReference>
<evidence type="ECO:0000256" key="1">
    <source>
        <dbReference type="ARBA" id="ARBA00007381"/>
    </source>
</evidence>
<dbReference type="InterPro" id="IPR043129">
    <property type="entry name" value="ATPase_NBD"/>
</dbReference>
<evidence type="ECO:0000313" key="6">
    <source>
        <dbReference type="Proteomes" id="UP000011713"/>
    </source>
</evidence>
<reference evidence="6" key="1">
    <citation type="journal article" date="2010" name="Science">
        <title>Signatures of adaptation to obligate biotrophy in the Hyaloperonospora arabidopsidis genome.</title>
        <authorList>
            <person name="Baxter L."/>
            <person name="Tripathy S."/>
            <person name="Ishaque N."/>
            <person name="Boot N."/>
            <person name="Cabral A."/>
            <person name="Kemen E."/>
            <person name="Thines M."/>
            <person name="Ah-Fong A."/>
            <person name="Anderson R."/>
            <person name="Badejoko W."/>
            <person name="Bittner-Eddy P."/>
            <person name="Boore J.L."/>
            <person name="Chibucos M.C."/>
            <person name="Coates M."/>
            <person name="Dehal P."/>
            <person name="Delehaunty K."/>
            <person name="Dong S."/>
            <person name="Downton P."/>
            <person name="Dumas B."/>
            <person name="Fabro G."/>
            <person name="Fronick C."/>
            <person name="Fuerstenberg S.I."/>
            <person name="Fulton L."/>
            <person name="Gaulin E."/>
            <person name="Govers F."/>
            <person name="Hughes L."/>
            <person name="Humphray S."/>
            <person name="Jiang R.H."/>
            <person name="Judelson H."/>
            <person name="Kamoun S."/>
            <person name="Kyung K."/>
            <person name="Meijer H."/>
            <person name="Minx P."/>
            <person name="Morris P."/>
            <person name="Nelson J."/>
            <person name="Phuntumart V."/>
            <person name="Qutob D."/>
            <person name="Rehmany A."/>
            <person name="Rougon-Cardoso A."/>
            <person name="Ryden P."/>
            <person name="Torto-Alalibo T."/>
            <person name="Studholme D."/>
            <person name="Wang Y."/>
            <person name="Win J."/>
            <person name="Wood J."/>
            <person name="Clifton S.W."/>
            <person name="Rogers J."/>
            <person name="Van den Ackerveken G."/>
            <person name="Jones J.D."/>
            <person name="McDowell J.M."/>
            <person name="Beynon J."/>
            <person name="Tyler B.M."/>
        </authorList>
    </citation>
    <scope>NUCLEOTIDE SEQUENCE [LARGE SCALE GENOMIC DNA]</scope>
    <source>
        <strain evidence="6">Emoy2</strain>
    </source>
</reference>
<accession>M4B5G0</accession>
<dbReference type="eggNOG" id="KOG0101">
    <property type="taxonomic scope" value="Eukaryota"/>
</dbReference>
<dbReference type="VEuPathDB" id="FungiDB:HpaG801510"/>
<dbReference type="GO" id="GO:0140662">
    <property type="term" value="F:ATP-dependent protein folding chaperone"/>
    <property type="evidence" value="ECO:0007669"/>
    <property type="project" value="InterPro"/>
</dbReference>
<keyword evidence="2" id="KW-0547">Nucleotide-binding</keyword>
<reference evidence="5" key="2">
    <citation type="submission" date="2015-06" db="UniProtKB">
        <authorList>
            <consortium name="EnsemblProtists"/>
        </authorList>
    </citation>
    <scope>IDENTIFICATION</scope>
    <source>
        <strain evidence="5">Emoy2</strain>
    </source>
</reference>
<dbReference type="HOGENOM" id="CLU_1859110_0_0_1"/>
<dbReference type="GO" id="GO:0005524">
    <property type="term" value="F:ATP binding"/>
    <property type="evidence" value="ECO:0007669"/>
    <property type="project" value="UniProtKB-KW"/>
</dbReference>
<keyword evidence="3" id="KW-0067">ATP-binding</keyword>
<comment type="similarity">
    <text evidence="1">Belongs to the heat shock protein 70 family.</text>
</comment>
<dbReference type="Proteomes" id="UP000011713">
    <property type="component" value="Unassembled WGS sequence"/>
</dbReference>
<proteinExistence type="inferred from homology"/>
<name>M4B5G0_HYAAE</name>
<organism evidence="5 6">
    <name type="scientific">Hyaloperonospora arabidopsidis (strain Emoy2)</name>
    <name type="common">Downy mildew agent</name>
    <name type="synonym">Peronospora arabidopsidis</name>
    <dbReference type="NCBI Taxonomy" id="559515"/>
    <lineage>
        <taxon>Eukaryota</taxon>
        <taxon>Sar</taxon>
        <taxon>Stramenopiles</taxon>
        <taxon>Oomycota</taxon>
        <taxon>Peronosporomycetes</taxon>
        <taxon>Peronosporales</taxon>
        <taxon>Peronosporaceae</taxon>
        <taxon>Hyaloperonospora</taxon>
    </lineage>
</organism>
<protein>
    <submittedName>
        <fullName evidence="5">Uncharacterized protein</fullName>
    </submittedName>
</protein>
<dbReference type="Gene3D" id="3.30.420.40">
    <property type="match status" value="1"/>
</dbReference>
<evidence type="ECO:0000256" key="3">
    <source>
        <dbReference type="ARBA" id="ARBA00022840"/>
    </source>
</evidence>
<evidence type="ECO:0000256" key="2">
    <source>
        <dbReference type="ARBA" id="ARBA00022741"/>
    </source>
</evidence>